<reference evidence="1 2" key="1">
    <citation type="submission" date="2020-04" db="EMBL/GenBank/DDBJ databases">
        <title>Novel Mycoplasma species detected in Phocoena phocoena (harbor porpoise) from the USA.</title>
        <authorList>
            <person name="Volokhov D.V."/>
        </authorList>
    </citation>
    <scope>NUCLEOTIDE SEQUENCE [LARGE SCALE GENOMIC DNA]</scope>
    <source>
        <strain evidence="1 2">C264-NAS</strain>
    </source>
</reference>
<protein>
    <recommendedName>
        <fullName evidence="3">Lipoprotein</fullName>
    </recommendedName>
</protein>
<proteinExistence type="predicted"/>
<evidence type="ECO:0000313" key="2">
    <source>
        <dbReference type="Proteomes" id="UP000501728"/>
    </source>
</evidence>
<dbReference type="PROSITE" id="PS51257">
    <property type="entry name" value="PROKAR_LIPOPROTEIN"/>
    <property type="match status" value="1"/>
</dbReference>
<dbReference type="EMBL" id="CP051480">
    <property type="protein sequence ID" value="QJG66387.1"/>
    <property type="molecule type" value="Genomic_DNA"/>
</dbReference>
<accession>A0A858U4Q5</accession>
<dbReference type="Proteomes" id="UP000501728">
    <property type="component" value="Chromosome"/>
</dbReference>
<gene>
    <name evidence="1" type="ORF">HGG64_01520</name>
</gene>
<dbReference type="RefSeq" id="WP_169580210.1">
    <property type="nucleotide sequence ID" value="NZ_CP051480.1"/>
</dbReference>
<dbReference type="AlphaFoldDB" id="A0A858U4Q5"/>
<keyword evidence="2" id="KW-1185">Reference proteome</keyword>
<sequence>MKNKKYKWLAILPVTIATLPLIALSCSREFVEDDIVDVEVDDYTKTNLDYSKELLYQNLNFLALLNLKILGQNNKLNTYEYIDEIKPIIVLRN</sequence>
<dbReference type="KEGG" id="mphn:HGG64_01520"/>
<name>A0A858U4Q5_9MOLU</name>
<evidence type="ECO:0008006" key="3">
    <source>
        <dbReference type="Google" id="ProtNLM"/>
    </source>
</evidence>
<organism evidence="1 2">
    <name type="scientific">Mycoplasma phocoeninasale</name>
    <dbReference type="NCBI Taxonomy" id="2726117"/>
    <lineage>
        <taxon>Bacteria</taxon>
        <taxon>Bacillati</taxon>
        <taxon>Mycoplasmatota</taxon>
        <taxon>Mollicutes</taxon>
        <taxon>Mycoplasmataceae</taxon>
        <taxon>Mycoplasma</taxon>
    </lineage>
</organism>
<evidence type="ECO:0000313" key="1">
    <source>
        <dbReference type="EMBL" id="QJG66387.1"/>
    </source>
</evidence>